<dbReference type="AlphaFoldDB" id="A0AA48HJS0"/>
<sequence length="228" mass="26405">MDWFSAALKGARTLRAPFLHSQLSCVLPADLHQDMLQFFPQQQDMFLVGKGARDKGIRHHLFLNERLEQQISNQRAADFWLSFWHAVHQQAANIKKQAIQYFEHWQLFPGIHPSEIKLGVRLVDESLPYTMAPHIDQAFKLAVMVVYLHSDELMFSQGTQLYNKQENDSLSAVSALPFEPNAGVFMPRVRNSWHGGHWSGYGHRKTLHFYFFKAQGEGQQQHISPVYF</sequence>
<reference evidence="1" key="1">
    <citation type="submission" date="2023-01" db="EMBL/GenBank/DDBJ databases">
        <title>Complete genome sequence of Planctobacterium marinum strain Dej080120_11.</title>
        <authorList>
            <person name="Ueki S."/>
            <person name="Maruyama F."/>
        </authorList>
    </citation>
    <scope>NUCLEOTIDE SEQUENCE</scope>
    <source>
        <strain evidence="1">Dej080120_11</strain>
    </source>
</reference>
<accession>A0AA48HJS0</accession>
<dbReference type="EMBL" id="AP027272">
    <property type="protein sequence ID" value="BDX04867.1"/>
    <property type="molecule type" value="Genomic_DNA"/>
</dbReference>
<dbReference type="Proteomes" id="UP001333710">
    <property type="component" value="Chromosome"/>
</dbReference>
<keyword evidence="2" id="KW-1185">Reference proteome</keyword>
<proteinExistence type="predicted"/>
<name>A0AA48HJS0_9ALTE</name>
<organism evidence="1 2">
    <name type="scientific">Planctobacterium marinum</name>
    <dbReference type="NCBI Taxonomy" id="1631968"/>
    <lineage>
        <taxon>Bacteria</taxon>
        <taxon>Pseudomonadati</taxon>
        <taxon>Pseudomonadota</taxon>
        <taxon>Gammaproteobacteria</taxon>
        <taxon>Alteromonadales</taxon>
        <taxon>Alteromonadaceae</taxon>
        <taxon>Planctobacterium</taxon>
    </lineage>
</organism>
<evidence type="ECO:0000313" key="1">
    <source>
        <dbReference type="EMBL" id="BDX04867.1"/>
    </source>
</evidence>
<dbReference type="KEGG" id="pmaw:MACH26_03880"/>
<protein>
    <submittedName>
        <fullName evidence="1">Uncharacterized protein</fullName>
    </submittedName>
</protein>
<gene>
    <name evidence="1" type="ORF">MACH26_03880</name>
</gene>
<evidence type="ECO:0000313" key="2">
    <source>
        <dbReference type="Proteomes" id="UP001333710"/>
    </source>
</evidence>
<dbReference type="RefSeq" id="WP_338290730.1">
    <property type="nucleotide sequence ID" value="NZ_AP027272.1"/>
</dbReference>